<dbReference type="GO" id="GO:0006220">
    <property type="term" value="P:pyrimidine nucleotide metabolic process"/>
    <property type="evidence" value="ECO:0007669"/>
    <property type="project" value="UniProtKB-UniRule"/>
</dbReference>
<evidence type="ECO:0000256" key="3">
    <source>
        <dbReference type="ARBA" id="ARBA00022741"/>
    </source>
</evidence>
<dbReference type="HAMAP" id="MF_00238">
    <property type="entry name" value="Cytidyl_kinase_type1"/>
    <property type="match status" value="1"/>
</dbReference>
<feature type="binding site" evidence="8">
    <location>
        <begin position="7"/>
        <end position="15"/>
    </location>
    <ligand>
        <name>ATP</name>
        <dbReference type="ChEBI" id="CHEBI:30616"/>
    </ligand>
</feature>
<evidence type="ECO:0000256" key="6">
    <source>
        <dbReference type="ARBA" id="ARBA00047615"/>
    </source>
</evidence>
<evidence type="ECO:0000313" key="11">
    <source>
        <dbReference type="Proteomes" id="UP000320176"/>
    </source>
</evidence>
<dbReference type="GO" id="GO:0036430">
    <property type="term" value="F:CMP kinase activity"/>
    <property type="evidence" value="ECO:0007669"/>
    <property type="project" value="RHEA"/>
</dbReference>
<comment type="caution">
    <text evidence="10">The sequence shown here is derived from an EMBL/GenBank/DDBJ whole genome shotgun (WGS) entry which is preliminary data.</text>
</comment>
<dbReference type="NCBIfam" id="TIGR00017">
    <property type="entry name" value="cmk"/>
    <property type="match status" value="1"/>
</dbReference>
<gene>
    <name evidence="8 10" type="primary">cmk</name>
    <name evidence="10" type="ORF">Pla52n_45050</name>
</gene>
<dbReference type="Gene3D" id="3.40.50.300">
    <property type="entry name" value="P-loop containing nucleotide triphosphate hydrolases"/>
    <property type="match status" value="1"/>
</dbReference>
<dbReference type="InterPro" id="IPR003136">
    <property type="entry name" value="Cytidylate_kin"/>
</dbReference>
<dbReference type="Proteomes" id="UP000320176">
    <property type="component" value="Unassembled WGS sequence"/>
</dbReference>
<dbReference type="InterPro" id="IPR011994">
    <property type="entry name" value="Cytidylate_kinase_dom"/>
</dbReference>
<keyword evidence="8" id="KW-0963">Cytoplasm</keyword>
<comment type="catalytic activity">
    <reaction evidence="7 8">
        <text>CMP + ATP = CDP + ADP</text>
        <dbReference type="Rhea" id="RHEA:11600"/>
        <dbReference type="ChEBI" id="CHEBI:30616"/>
        <dbReference type="ChEBI" id="CHEBI:58069"/>
        <dbReference type="ChEBI" id="CHEBI:60377"/>
        <dbReference type="ChEBI" id="CHEBI:456216"/>
        <dbReference type="EC" id="2.7.4.25"/>
    </reaction>
</comment>
<dbReference type="PANTHER" id="PTHR21299">
    <property type="entry name" value="CYTIDYLATE KINASE/PANTOATE-BETA-ALANINE LIGASE"/>
    <property type="match status" value="1"/>
</dbReference>
<accession>A0A5C6AM42</accession>
<dbReference type="CDD" id="cd02020">
    <property type="entry name" value="CMPK"/>
    <property type="match status" value="1"/>
</dbReference>
<dbReference type="AlphaFoldDB" id="A0A5C6AM42"/>
<comment type="similarity">
    <text evidence="1 8">Belongs to the cytidylate kinase family. Type 1 subfamily.</text>
</comment>
<dbReference type="SUPFAM" id="SSF52540">
    <property type="entry name" value="P-loop containing nucleoside triphosphate hydrolases"/>
    <property type="match status" value="1"/>
</dbReference>
<evidence type="ECO:0000256" key="2">
    <source>
        <dbReference type="ARBA" id="ARBA00022679"/>
    </source>
</evidence>
<dbReference type="GO" id="GO:0036431">
    <property type="term" value="F:dCMP kinase activity"/>
    <property type="evidence" value="ECO:0007669"/>
    <property type="project" value="InterPro"/>
</dbReference>
<dbReference type="OrthoDB" id="9807434at2"/>
<keyword evidence="5 8" id="KW-0067">ATP-binding</keyword>
<organism evidence="10 11">
    <name type="scientific">Stieleria varia</name>
    <dbReference type="NCBI Taxonomy" id="2528005"/>
    <lineage>
        <taxon>Bacteria</taxon>
        <taxon>Pseudomonadati</taxon>
        <taxon>Planctomycetota</taxon>
        <taxon>Planctomycetia</taxon>
        <taxon>Pirellulales</taxon>
        <taxon>Pirellulaceae</taxon>
        <taxon>Stieleria</taxon>
    </lineage>
</organism>
<name>A0A5C6AM42_9BACT</name>
<dbReference type="EC" id="2.7.4.25" evidence="8"/>
<keyword evidence="2 8" id="KW-0808">Transferase</keyword>
<dbReference type="GO" id="GO:0005829">
    <property type="term" value="C:cytosol"/>
    <property type="evidence" value="ECO:0007669"/>
    <property type="project" value="TreeGrafter"/>
</dbReference>
<reference evidence="10 11" key="1">
    <citation type="submission" date="2019-02" db="EMBL/GenBank/DDBJ databases">
        <title>Deep-cultivation of Planctomycetes and their phenomic and genomic characterization uncovers novel biology.</title>
        <authorList>
            <person name="Wiegand S."/>
            <person name="Jogler M."/>
            <person name="Boedeker C."/>
            <person name="Pinto D."/>
            <person name="Vollmers J."/>
            <person name="Rivas-Marin E."/>
            <person name="Kohn T."/>
            <person name="Peeters S.H."/>
            <person name="Heuer A."/>
            <person name="Rast P."/>
            <person name="Oberbeckmann S."/>
            <person name="Bunk B."/>
            <person name="Jeske O."/>
            <person name="Meyerdierks A."/>
            <person name="Storesund J.E."/>
            <person name="Kallscheuer N."/>
            <person name="Luecker S."/>
            <person name="Lage O.M."/>
            <person name="Pohl T."/>
            <person name="Merkel B.J."/>
            <person name="Hornburger P."/>
            <person name="Mueller R.-W."/>
            <person name="Bruemmer F."/>
            <person name="Labrenz M."/>
            <person name="Spormann A.M."/>
            <person name="Op Den Camp H."/>
            <person name="Overmann J."/>
            <person name="Amann R."/>
            <person name="Jetten M.S.M."/>
            <person name="Mascher T."/>
            <person name="Medema M.H."/>
            <person name="Devos D.P."/>
            <person name="Kaster A.-K."/>
            <person name="Ovreas L."/>
            <person name="Rohde M."/>
            <person name="Galperin M.Y."/>
            <person name="Jogler C."/>
        </authorList>
    </citation>
    <scope>NUCLEOTIDE SEQUENCE [LARGE SCALE GENOMIC DNA]</scope>
    <source>
        <strain evidence="10 11">Pla52n</strain>
    </source>
</reference>
<keyword evidence="4 8" id="KW-0418">Kinase</keyword>
<evidence type="ECO:0000259" key="9">
    <source>
        <dbReference type="Pfam" id="PF02224"/>
    </source>
</evidence>
<evidence type="ECO:0000256" key="1">
    <source>
        <dbReference type="ARBA" id="ARBA00009427"/>
    </source>
</evidence>
<protein>
    <recommendedName>
        <fullName evidence="8">Cytidylate kinase</fullName>
        <shortName evidence="8">CK</shortName>
        <ecNumber evidence="8">2.7.4.25</ecNumber>
    </recommendedName>
    <alternativeName>
        <fullName evidence="8">Cytidine monophosphate kinase</fullName>
        <shortName evidence="8">CMP kinase</shortName>
    </alternativeName>
</protein>
<dbReference type="InterPro" id="IPR027417">
    <property type="entry name" value="P-loop_NTPase"/>
</dbReference>
<evidence type="ECO:0000256" key="4">
    <source>
        <dbReference type="ARBA" id="ARBA00022777"/>
    </source>
</evidence>
<dbReference type="Pfam" id="PF02224">
    <property type="entry name" value="Cytidylate_kin"/>
    <property type="match status" value="1"/>
</dbReference>
<dbReference type="RefSeq" id="WP_146521613.1">
    <property type="nucleotide sequence ID" value="NZ_CP151726.1"/>
</dbReference>
<dbReference type="GO" id="GO:0005524">
    <property type="term" value="F:ATP binding"/>
    <property type="evidence" value="ECO:0007669"/>
    <property type="project" value="UniProtKB-UniRule"/>
</dbReference>
<keyword evidence="11" id="KW-1185">Reference proteome</keyword>
<evidence type="ECO:0000256" key="5">
    <source>
        <dbReference type="ARBA" id="ARBA00022840"/>
    </source>
</evidence>
<evidence type="ECO:0000256" key="7">
    <source>
        <dbReference type="ARBA" id="ARBA00048478"/>
    </source>
</evidence>
<proteinExistence type="inferred from homology"/>
<dbReference type="GO" id="GO:0015949">
    <property type="term" value="P:nucleobase-containing small molecule interconversion"/>
    <property type="evidence" value="ECO:0007669"/>
    <property type="project" value="TreeGrafter"/>
</dbReference>
<feature type="domain" description="Cytidylate kinase" evidence="9">
    <location>
        <begin position="3"/>
        <end position="212"/>
    </location>
</feature>
<comment type="catalytic activity">
    <reaction evidence="6 8">
        <text>dCMP + ATP = dCDP + ADP</text>
        <dbReference type="Rhea" id="RHEA:25094"/>
        <dbReference type="ChEBI" id="CHEBI:30616"/>
        <dbReference type="ChEBI" id="CHEBI:57566"/>
        <dbReference type="ChEBI" id="CHEBI:58593"/>
        <dbReference type="ChEBI" id="CHEBI:456216"/>
        <dbReference type="EC" id="2.7.4.25"/>
    </reaction>
</comment>
<dbReference type="EMBL" id="SJPN01000005">
    <property type="protein sequence ID" value="TWU01133.1"/>
    <property type="molecule type" value="Genomic_DNA"/>
</dbReference>
<dbReference type="PANTHER" id="PTHR21299:SF2">
    <property type="entry name" value="CYTIDYLATE KINASE"/>
    <property type="match status" value="1"/>
</dbReference>
<evidence type="ECO:0000256" key="8">
    <source>
        <dbReference type="HAMAP-Rule" id="MF_00238"/>
    </source>
</evidence>
<sequence>MIVTIDGPAGAGKSSIAHQVAARLGFEFLDTGAMYRAATLSVMRAQLDVGDPDGLAQHVRELEIRWENHRVFLGNEDVSEAIRSTEVTRSIRHLADVPAVRQQLSHLQRQIAAGRDIVTEGRDQGAEVFPDAHCKVFLTASPEERARRRQRQMADSGKYVSFEDVLAAQNQRDLEDRMRDVGRLRAAKDAVIVQSDGMSADEVLEAILQIVRKCQKNFNGENLPREPDAAMINLPR</sequence>
<comment type="subcellular location">
    <subcellularLocation>
        <location evidence="8">Cytoplasm</location>
    </subcellularLocation>
</comment>
<keyword evidence="3 8" id="KW-0547">Nucleotide-binding</keyword>
<evidence type="ECO:0000313" key="10">
    <source>
        <dbReference type="EMBL" id="TWU01133.1"/>
    </source>
</evidence>